<sequence length="81" mass="9303">MVLTRCSTRSHPSERASNPLLKIERGILPLRQKTYRRHKDHALATSFVSDRSNSIPMNLNLLSHADKKKRLIQLLIVLIGF</sequence>
<proteinExistence type="predicted"/>
<dbReference type="Proteomes" id="UP001417504">
    <property type="component" value="Unassembled WGS sequence"/>
</dbReference>
<comment type="caution">
    <text evidence="1">The sequence shown here is derived from an EMBL/GenBank/DDBJ whole genome shotgun (WGS) entry which is preliminary data.</text>
</comment>
<name>A0AAP0PN40_9MAGN</name>
<dbReference type="EMBL" id="JBBNAE010000002">
    <property type="protein sequence ID" value="KAK9146846.1"/>
    <property type="molecule type" value="Genomic_DNA"/>
</dbReference>
<evidence type="ECO:0000313" key="1">
    <source>
        <dbReference type="EMBL" id="KAK9146846.1"/>
    </source>
</evidence>
<accession>A0AAP0PN40</accession>
<gene>
    <name evidence="1" type="ORF">Sjap_006749</name>
</gene>
<organism evidence="1 2">
    <name type="scientific">Stephania japonica</name>
    <dbReference type="NCBI Taxonomy" id="461633"/>
    <lineage>
        <taxon>Eukaryota</taxon>
        <taxon>Viridiplantae</taxon>
        <taxon>Streptophyta</taxon>
        <taxon>Embryophyta</taxon>
        <taxon>Tracheophyta</taxon>
        <taxon>Spermatophyta</taxon>
        <taxon>Magnoliopsida</taxon>
        <taxon>Ranunculales</taxon>
        <taxon>Menispermaceae</taxon>
        <taxon>Menispermoideae</taxon>
        <taxon>Cissampelideae</taxon>
        <taxon>Stephania</taxon>
    </lineage>
</organism>
<evidence type="ECO:0000313" key="2">
    <source>
        <dbReference type="Proteomes" id="UP001417504"/>
    </source>
</evidence>
<dbReference type="AlphaFoldDB" id="A0AAP0PN40"/>
<reference evidence="1 2" key="1">
    <citation type="submission" date="2024-01" db="EMBL/GenBank/DDBJ databases">
        <title>Genome assemblies of Stephania.</title>
        <authorList>
            <person name="Yang L."/>
        </authorList>
    </citation>
    <scope>NUCLEOTIDE SEQUENCE [LARGE SCALE GENOMIC DNA]</scope>
    <source>
        <strain evidence="1">QJT</strain>
        <tissue evidence="1">Leaf</tissue>
    </source>
</reference>
<keyword evidence="2" id="KW-1185">Reference proteome</keyword>
<protein>
    <submittedName>
        <fullName evidence="1">Uncharacterized protein</fullName>
    </submittedName>
</protein>